<dbReference type="PANTHER" id="PTHR46954:SF1">
    <property type="entry name" value="C2H2-TYPE DOMAIN-CONTAINING PROTEIN"/>
    <property type="match status" value="1"/>
</dbReference>
<protein>
    <submittedName>
        <fullName evidence="2">25870_t:CDS:1</fullName>
    </submittedName>
</protein>
<comment type="caution">
    <text evidence="2">The sequence shown here is derived from an EMBL/GenBank/DDBJ whole genome shotgun (WGS) entry which is preliminary data.</text>
</comment>
<dbReference type="Proteomes" id="UP000789901">
    <property type="component" value="Unassembled WGS sequence"/>
</dbReference>
<gene>
    <name evidence="2" type="ORF">GMARGA_LOCUS5316</name>
</gene>
<reference evidence="2 3" key="1">
    <citation type="submission" date="2021-06" db="EMBL/GenBank/DDBJ databases">
        <authorList>
            <person name="Kallberg Y."/>
            <person name="Tangrot J."/>
            <person name="Rosling A."/>
        </authorList>
    </citation>
    <scope>NUCLEOTIDE SEQUENCE [LARGE SCALE GENOMIC DNA]</scope>
    <source>
        <strain evidence="2 3">120-4 pot B 10/14</strain>
    </source>
</reference>
<dbReference type="EMBL" id="CAJVQB010002238">
    <property type="protein sequence ID" value="CAG8567387.1"/>
    <property type="molecule type" value="Genomic_DNA"/>
</dbReference>
<evidence type="ECO:0000313" key="2">
    <source>
        <dbReference type="EMBL" id="CAG8567387.1"/>
    </source>
</evidence>
<feature type="compositionally biased region" description="Polar residues" evidence="1">
    <location>
        <begin position="7"/>
        <end position="23"/>
    </location>
</feature>
<evidence type="ECO:0000256" key="1">
    <source>
        <dbReference type="SAM" id="MobiDB-lite"/>
    </source>
</evidence>
<proteinExistence type="predicted"/>
<organism evidence="2 3">
    <name type="scientific">Gigaspora margarita</name>
    <dbReference type="NCBI Taxonomy" id="4874"/>
    <lineage>
        <taxon>Eukaryota</taxon>
        <taxon>Fungi</taxon>
        <taxon>Fungi incertae sedis</taxon>
        <taxon>Mucoromycota</taxon>
        <taxon>Glomeromycotina</taxon>
        <taxon>Glomeromycetes</taxon>
        <taxon>Diversisporales</taxon>
        <taxon>Gigasporaceae</taxon>
        <taxon>Gigaspora</taxon>
    </lineage>
</organism>
<name>A0ABN7UD73_GIGMA</name>
<dbReference type="PANTHER" id="PTHR46954">
    <property type="entry name" value="C2H2-TYPE DOMAIN-CONTAINING PROTEIN"/>
    <property type="match status" value="1"/>
</dbReference>
<accession>A0ABN7UD73</accession>
<evidence type="ECO:0000313" key="3">
    <source>
        <dbReference type="Proteomes" id="UP000789901"/>
    </source>
</evidence>
<feature type="region of interest" description="Disordered" evidence="1">
    <location>
        <begin position="1"/>
        <end position="28"/>
    </location>
</feature>
<sequence>MCKERATNSGNSVEQIGSSSGGQNECDKSIRYSEDSNQQANKYQEFSNAYIYSIMIKNRKRASNRAKACNEATQEWNKIKTKSALEIDDIIKKYPNTLINLYNVQTVKSRYIPEVTIETFLPTIHLVELLFEVCPNATAQKQAVNEITIAEKKLTEFEQIYNISTDFQFKHNIYIKISNLQTQIRANKDRIAKLKGNTQYTQYSDEKQQKEVVKVQLAIFVHRQWSLGTSSLTHIQDLVNLTIDPQYNNYLTIRIHAPGQSKYNPVERGMTTLSGKLAGIILPIDYFGMHLNMQGKVNNQELALKNFQYAGEALCDIWCCDLVFGKHVNTQYIEEFTNPCENLQFEGTDKEKVEESKCTDISCCGPPRAKEAMDFLQINNGFLPPITKAKDGILQILNIFLRKAKSQIEQNSMTLDDFSLLPSQQHDQILSPDEVYTRGCISDKE</sequence>
<keyword evidence="3" id="KW-1185">Reference proteome</keyword>